<dbReference type="Pfam" id="PF01507">
    <property type="entry name" value="PAPS_reduct"/>
    <property type="match status" value="1"/>
</dbReference>
<comment type="caution">
    <text evidence="3">Lacks conserved residue(s) required for the propagation of feature annotation.</text>
</comment>
<dbReference type="PANTHER" id="PTHR46509:SF1">
    <property type="entry name" value="PHOSPHOADENOSINE PHOSPHOSULFATE REDUCTASE"/>
    <property type="match status" value="1"/>
</dbReference>
<dbReference type="NCBIfam" id="TIGR00434">
    <property type="entry name" value="cysH"/>
    <property type="match status" value="1"/>
</dbReference>
<keyword evidence="2 3" id="KW-0560">Oxidoreductase</keyword>
<sequence>MANASPLNRADLTALLQQDESQQAARLAEVNQYLEQLSAAQRVEWGLAMLPGTHALSSSFGIQAAVMLHLVSRAKADIPVILTDTGYLFPETYRFIDELTERLQLNLKIYRSELTPAWQEARFGQLWQQGAEGLARYNRLNKVEPMKRALDELQVGSWFAGLRRSQSSTREALPILAIHGERYKLLPIIDWNDRDVHMYLTEHQLPYHPLWYQNYVSVGDTHSSKPLAPGMLEEETRFNGIKRECGLHDEI</sequence>
<organism evidence="5 6">
    <name type="scientific">Shewanella avicenniae</name>
    <dbReference type="NCBI Taxonomy" id="2814294"/>
    <lineage>
        <taxon>Bacteria</taxon>
        <taxon>Pseudomonadati</taxon>
        <taxon>Pseudomonadota</taxon>
        <taxon>Gammaproteobacteria</taxon>
        <taxon>Alteromonadales</taxon>
        <taxon>Shewanellaceae</taxon>
        <taxon>Shewanella</taxon>
    </lineage>
</organism>
<feature type="domain" description="Phosphoadenosine phosphosulphate reductase" evidence="4">
    <location>
        <begin position="54"/>
        <end position="226"/>
    </location>
</feature>
<dbReference type="PIRSF" id="PIRSF000857">
    <property type="entry name" value="PAPS_reductase"/>
    <property type="match status" value="1"/>
</dbReference>
<dbReference type="EMBL" id="CP071503">
    <property type="protein sequence ID" value="QSX34384.1"/>
    <property type="molecule type" value="Genomic_DNA"/>
</dbReference>
<dbReference type="CDD" id="cd23945">
    <property type="entry name" value="PAPS_reductase"/>
    <property type="match status" value="1"/>
</dbReference>
<dbReference type="InterPro" id="IPR014729">
    <property type="entry name" value="Rossmann-like_a/b/a_fold"/>
</dbReference>
<dbReference type="InterPro" id="IPR004511">
    <property type="entry name" value="PAPS/APS_Rdtase"/>
</dbReference>
<feature type="active site" description="Nucleophile; cysteine thiosulfonate intermediate" evidence="3">
    <location>
        <position position="245"/>
    </location>
</feature>
<evidence type="ECO:0000313" key="6">
    <source>
        <dbReference type="Proteomes" id="UP000662770"/>
    </source>
</evidence>
<dbReference type="InterPro" id="IPR011800">
    <property type="entry name" value="PAPS_reductase_CysH"/>
</dbReference>
<dbReference type="EC" id="1.8.4.8" evidence="3"/>
<comment type="catalytic activity">
    <reaction evidence="3">
        <text>[thioredoxin]-disulfide + sulfite + adenosine 3',5'-bisphosphate + 2 H(+) = [thioredoxin]-dithiol + 3'-phosphoadenylyl sulfate</text>
        <dbReference type="Rhea" id="RHEA:11724"/>
        <dbReference type="Rhea" id="RHEA-COMP:10698"/>
        <dbReference type="Rhea" id="RHEA-COMP:10700"/>
        <dbReference type="ChEBI" id="CHEBI:15378"/>
        <dbReference type="ChEBI" id="CHEBI:17359"/>
        <dbReference type="ChEBI" id="CHEBI:29950"/>
        <dbReference type="ChEBI" id="CHEBI:50058"/>
        <dbReference type="ChEBI" id="CHEBI:58339"/>
        <dbReference type="ChEBI" id="CHEBI:58343"/>
        <dbReference type="EC" id="1.8.4.8"/>
    </reaction>
</comment>
<gene>
    <name evidence="3" type="primary">cysH</name>
    <name evidence="5" type="ORF">JYB87_03790</name>
</gene>
<dbReference type="RefSeq" id="WP_207355587.1">
    <property type="nucleotide sequence ID" value="NZ_CP071503.1"/>
</dbReference>
<evidence type="ECO:0000259" key="4">
    <source>
        <dbReference type="Pfam" id="PF01507"/>
    </source>
</evidence>
<dbReference type="PANTHER" id="PTHR46509">
    <property type="entry name" value="PHOSPHOADENOSINE PHOSPHOSULFATE REDUCTASE"/>
    <property type="match status" value="1"/>
</dbReference>
<dbReference type="SUPFAM" id="SSF52402">
    <property type="entry name" value="Adenine nucleotide alpha hydrolases-like"/>
    <property type="match status" value="1"/>
</dbReference>
<dbReference type="HAMAP" id="MF_00063">
    <property type="entry name" value="CysH"/>
    <property type="match status" value="1"/>
</dbReference>
<accession>A0ABX7QT05</accession>
<evidence type="ECO:0000256" key="2">
    <source>
        <dbReference type="ARBA" id="ARBA00023002"/>
    </source>
</evidence>
<name>A0ABX7QT05_9GAMM</name>
<comment type="similarity">
    <text evidence="1 3">Belongs to the PAPS reductase family. CysH subfamily.</text>
</comment>
<evidence type="ECO:0000256" key="1">
    <source>
        <dbReference type="ARBA" id="ARBA00009732"/>
    </source>
</evidence>
<dbReference type="GO" id="GO:0004604">
    <property type="term" value="F:phosphoadenylyl-sulfate reductase (thioredoxin) activity"/>
    <property type="evidence" value="ECO:0007669"/>
    <property type="project" value="UniProtKB-EC"/>
</dbReference>
<proteinExistence type="inferred from homology"/>
<dbReference type="InterPro" id="IPR002500">
    <property type="entry name" value="PAPS_reduct_dom"/>
</dbReference>
<comment type="subcellular location">
    <subcellularLocation>
        <location evidence="3">Cytoplasm</location>
    </subcellularLocation>
</comment>
<dbReference type="NCBIfam" id="TIGR02057">
    <property type="entry name" value="PAPS_reductase"/>
    <property type="match status" value="1"/>
</dbReference>
<keyword evidence="3" id="KW-0963">Cytoplasm</keyword>
<dbReference type="Proteomes" id="UP000662770">
    <property type="component" value="Chromosome"/>
</dbReference>
<dbReference type="Gene3D" id="3.40.50.620">
    <property type="entry name" value="HUPs"/>
    <property type="match status" value="1"/>
</dbReference>
<keyword evidence="6" id="KW-1185">Reference proteome</keyword>
<comment type="pathway">
    <text evidence="3">Sulfur metabolism; hydrogen sulfide biosynthesis; sulfite from sulfate: step 3/3.</text>
</comment>
<reference evidence="5 6" key="1">
    <citation type="submission" date="2021-03" db="EMBL/GenBank/DDBJ databases">
        <title>Novel species identification of genus Shewanella.</title>
        <authorList>
            <person name="Liu G."/>
            <person name="Zhang Q."/>
        </authorList>
    </citation>
    <scope>NUCLEOTIDE SEQUENCE [LARGE SCALE GENOMIC DNA]</scope>
    <source>
        <strain evidence="5 6">FJAT-51800</strain>
    </source>
</reference>
<protein>
    <recommendedName>
        <fullName evidence="3">Phosphoadenosine 5'-phosphosulfate reductase</fullName>
        <shortName evidence="3">PAPS reductase</shortName>
        <ecNumber evidence="3">1.8.4.8</ecNumber>
    </recommendedName>
    <alternativeName>
        <fullName evidence="3">3'-phosphoadenylylsulfate reductase</fullName>
    </alternativeName>
    <alternativeName>
        <fullName evidence="3">PAPS reductase, thioredoxin dependent</fullName>
    </alternativeName>
    <alternativeName>
        <fullName evidence="3">PAPS sulfotransferase</fullName>
    </alternativeName>
    <alternativeName>
        <fullName evidence="3">PAdoPS reductase</fullName>
    </alternativeName>
</protein>
<dbReference type="NCBIfam" id="NF002537">
    <property type="entry name" value="PRK02090.1"/>
    <property type="match status" value="1"/>
</dbReference>
<evidence type="ECO:0000256" key="3">
    <source>
        <dbReference type="HAMAP-Rule" id="MF_00063"/>
    </source>
</evidence>
<comment type="function">
    <text evidence="3">Catalyzes the formation of sulfite from phosphoadenosine 5'-phosphosulfate (PAPS) using thioredoxin as an electron donor.</text>
</comment>
<evidence type="ECO:0000313" key="5">
    <source>
        <dbReference type="EMBL" id="QSX34384.1"/>
    </source>
</evidence>